<dbReference type="Gene3D" id="1.25.10.10">
    <property type="entry name" value="Leucine-rich Repeat Variant"/>
    <property type="match status" value="1"/>
</dbReference>
<feature type="transmembrane region" description="Helical" evidence="2">
    <location>
        <begin position="672"/>
        <end position="691"/>
    </location>
</feature>
<dbReference type="InterPro" id="IPR011989">
    <property type="entry name" value="ARM-like"/>
</dbReference>
<dbReference type="InterPro" id="IPR016024">
    <property type="entry name" value="ARM-type_fold"/>
</dbReference>
<proteinExistence type="predicted"/>
<feature type="transmembrane region" description="Helical" evidence="2">
    <location>
        <begin position="501"/>
        <end position="534"/>
    </location>
</feature>
<dbReference type="Proteomes" id="UP000257076">
    <property type="component" value="Unassembled WGS sequence"/>
</dbReference>
<sequence>MDNISRFIAEIQANIRNFERNVKKAQAMATALPNEIETEVDADISKFRRGLLQAEALARRFSAKNIVKNVVVRVDRARNNLRRFVDDVDRMNDNFQNELMRLAKMISAVGIVLGNVIRGGLLASFSALIPIIASLTSAIMALGNALGVTVGNILGFVGALGVAGLGAAAYGGLVASVLARYNDEAFEATESSSAFTRALDSIKSAWSGIVDQNIDRIFMQMGQAIYGAQFALEGLTPFINDVVQSMTGMTNKFKEFMKESPTMLRFYDNMSTKGSTVFDSVINGLGQFGKGLVDMVNAGMPLIENVAGAFEDMGTKFADWSARMAENDGFKAFTDYVNENMPKISSIFGDAFHGIIDLFAAFGENSSLVLDGLVDMMERFREWSATIKESDGFQKFIDYIQTNGPTVVGLIGNIVMMVVNFAVAMAPIAQVVLEVVNAIIAWTAELFKTNPIVAQVIGVITTLAGIFMMLVPTILVVTKVLLPFIGMLIRLFTQSALVKGAISLLGAALSFLGGPVSIVIAAITALVAIFVMAYQELEWFRNIVNTAWTFISTFIQERVALIIETFNQFREQGQGIFEALWNTIVTIISEGLAQTYNSIIQWVTSVIAAIVAWGIQLTSTVTSALTQFALTIAMKLIEAKNNFVTWIASTIASIVAFGASIISSIISTMTSFVSSIISGTASALSAIVSFIASGISSIVSFGASIVSTIISAMASFVSSIISGTVSALSAISSFVSSAISSIVSFVSNLISNITSGMSSFVSSIASGTSSALSTFASFISSAISSIVSFVSQIVSNITSGMSQFVSAIVSGGASAVSAVVSMGSQIVSSVTGFVGDMVSAGADLIRGLINGIKNMAGAAVDAAKSVVGDAIAGAKNLLGINSPSRVFRSFGEYTMQGLEIGINRMASRAVGAVTDVAKDMTNSFAPDLTTTADIDSQIGSIDRNIRHSVQDDIDRGIEINQNANINLNLGNRSYRAFAEDINHENTRVTNLEESYLGGAY</sequence>
<reference evidence="3 4" key="1">
    <citation type="submission" date="2018-08" db="EMBL/GenBank/DDBJ databases">
        <title>Genomic Encyclopedia of Type Strains, Phase IV (KMG-IV): sequencing the most valuable type-strain genomes for metagenomic binning, comparative biology and taxonomic classification.</title>
        <authorList>
            <person name="Goeker M."/>
        </authorList>
    </citation>
    <scope>NUCLEOTIDE SEQUENCE [LARGE SCALE GENOMIC DNA]</scope>
    <source>
        <strain evidence="3 4">DSM 17274</strain>
    </source>
</reference>
<name>A0A3E0B2E0_9STAP</name>
<feature type="coiled-coil region" evidence="1">
    <location>
        <begin position="1"/>
        <end position="28"/>
    </location>
</feature>
<keyword evidence="2" id="KW-0812">Transmembrane</keyword>
<feature type="transmembrane region" description="Helical" evidence="2">
    <location>
        <begin position="599"/>
        <end position="622"/>
    </location>
</feature>
<keyword evidence="2" id="KW-1133">Transmembrane helix</keyword>
<evidence type="ECO:0000313" key="3">
    <source>
        <dbReference type="EMBL" id="REG25302.1"/>
    </source>
</evidence>
<feature type="transmembrane region" description="Helical" evidence="2">
    <location>
        <begin position="456"/>
        <end position="489"/>
    </location>
</feature>
<dbReference type="PANTHER" id="PTHR37813">
    <property type="entry name" value="FELS-2 PROPHAGE PROTEIN"/>
    <property type="match status" value="1"/>
</dbReference>
<feature type="transmembrane region" description="Helical" evidence="2">
    <location>
        <begin position="727"/>
        <end position="750"/>
    </location>
</feature>
<evidence type="ECO:0000313" key="4">
    <source>
        <dbReference type="Proteomes" id="UP000257076"/>
    </source>
</evidence>
<dbReference type="EMBL" id="QUMW01000009">
    <property type="protein sequence ID" value="REG25302.1"/>
    <property type="molecule type" value="Genomic_DNA"/>
</dbReference>
<accession>A0A3E0B2E0</accession>
<dbReference type="SUPFAM" id="SSF48371">
    <property type="entry name" value="ARM repeat"/>
    <property type="match status" value="1"/>
</dbReference>
<feature type="transmembrane region" description="Helical" evidence="2">
    <location>
        <begin position="643"/>
        <end position="666"/>
    </location>
</feature>
<comment type="caution">
    <text evidence="3">The sequence shown here is derived from an EMBL/GenBank/DDBJ whole genome shotgun (WGS) entry which is preliminary data.</text>
</comment>
<feature type="transmembrane region" description="Helical" evidence="2">
    <location>
        <begin position="108"/>
        <end position="133"/>
    </location>
</feature>
<feature type="transmembrane region" description="Helical" evidence="2">
    <location>
        <begin position="771"/>
        <end position="794"/>
    </location>
</feature>
<organism evidence="3 4">
    <name type="scientific">Jeotgalicoccus halotolerans</name>
    <dbReference type="NCBI Taxonomy" id="157227"/>
    <lineage>
        <taxon>Bacteria</taxon>
        <taxon>Bacillati</taxon>
        <taxon>Bacillota</taxon>
        <taxon>Bacilli</taxon>
        <taxon>Bacillales</taxon>
        <taxon>Staphylococcaceae</taxon>
        <taxon>Jeotgalicoccus</taxon>
    </lineage>
</organism>
<keyword evidence="2" id="KW-0472">Membrane</keyword>
<feature type="transmembrane region" description="Helical" evidence="2">
    <location>
        <begin position="800"/>
        <end position="820"/>
    </location>
</feature>
<evidence type="ECO:0000256" key="2">
    <source>
        <dbReference type="SAM" id="Phobius"/>
    </source>
</evidence>
<feature type="transmembrane region" description="Helical" evidence="2">
    <location>
        <begin position="153"/>
        <end position="179"/>
    </location>
</feature>
<protein>
    <submittedName>
        <fullName evidence="3">Phage-related protein</fullName>
    </submittedName>
</protein>
<dbReference type="PANTHER" id="PTHR37813:SF1">
    <property type="entry name" value="FELS-2 PROPHAGE PROTEIN"/>
    <property type="match status" value="1"/>
</dbReference>
<gene>
    <name evidence="3" type="ORF">DFR63_0328</name>
</gene>
<dbReference type="AlphaFoldDB" id="A0A3E0B2E0"/>
<feature type="transmembrane region" description="Helical" evidence="2">
    <location>
        <begin position="698"/>
        <end position="721"/>
    </location>
</feature>
<keyword evidence="4" id="KW-1185">Reference proteome</keyword>
<evidence type="ECO:0000256" key="1">
    <source>
        <dbReference type="SAM" id="Coils"/>
    </source>
</evidence>
<keyword evidence="1" id="KW-0175">Coiled coil</keyword>